<dbReference type="PANTHER" id="PTHR12736">
    <property type="entry name" value="LANC-LIKE PROTEIN"/>
    <property type="match status" value="1"/>
</dbReference>
<dbReference type="AlphaFoldDB" id="A0A564ZH65"/>
<evidence type="ECO:0000259" key="2">
    <source>
        <dbReference type="PROSITE" id="PS50011"/>
    </source>
</evidence>
<evidence type="ECO:0000313" key="3">
    <source>
        <dbReference type="EMBL" id="VUZ84466.1"/>
    </source>
</evidence>
<organism evidence="3 4">
    <name type="scientific">Candidatus Methylomirabilis lanthanidiphila</name>
    <dbReference type="NCBI Taxonomy" id="2211376"/>
    <lineage>
        <taxon>Bacteria</taxon>
        <taxon>Candidatus Methylomirabilota</taxon>
        <taxon>Candidatus Methylomirabilia</taxon>
        <taxon>Candidatus Methylomirabilales</taxon>
        <taxon>Candidatus Methylomirabilaceae</taxon>
        <taxon>Candidatus Methylomirabilis</taxon>
    </lineage>
</organism>
<dbReference type="EMBL" id="CABIKM010000012">
    <property type="protein sequence ID" value="VUZ84466.1"/>
    <property type="molecule type" value="Genomic_DNA"/>
</dbReference>
<feature type="domain" description="Protein kinase" evidence="2">
    <location>
        <begin position="126"/>
        <end position="399"/>
    </location>
</feature>
<keyword evidence="1" id="KW-0862">Zinc</keyword>
<dbReference type="GO" id="GO:0031179">
    <property type="term" value="P:peptide modification"/>
    <property type="evidence" value="ECO:0007669"/>
    <property type="project" value="InterPro"/>
</dbReference>
<keyword evidence="4" id="KW-1185">Reference proteome</keyword>
<dbReference type="Pfam" id="PF05147">
    <property type="entry name" value="LANC_like"/>
    <property type="match status" value="1"/>
</dbReference>
<evidence type="ECO:0000256" key="1">
    <source>
        <dbReference type="PIRSR" id="PIRSR607822-1"/>
    </source>
</evidence>
<dbReference type="Gene3D" id="1.10.510.10">
    <property type="entry name" value="Transferase(Phosphotransferase) domain 1"/>
    <property type="match status" value="1"/>
</dbReference>
<dbReference type="InterPro" id="IPR012341">
    <property type="entry name" value="6hp_glycosidase-like_sf"/>
</dbReference>
<evidence type="ECO:0000313" key="4">
    <source>
        <dbReference type="Proteomes" id="UP000334340"/>
    </source>
</evidence>
<dbReference type="Pfam" id="PF00069">
    <property type="entry name" value="Pkinase"/>
    <property type="match status" value="1"/>
</dbReference>
<dbReference type="GO" id="GO:0005524">
    <property type="term" value="F:ATP binding"/>
    <property type="evidence" value="ECO:0007669"/>
    <property type="project" value="InterPro"/>
</dbReference>
<dbReference type="SMART" id="SM01260">
    <property type="entry name" value="LANC_like"/>
    <property type="match status" value="1"/>
</dbReference>
<keyword evidence="3" id="KW-0808">Transferase</keyword>
<accession>A0A564ZH65</accession>
<keyword evidence="1" id="KW-0479">Metal-binding</keyword>
<reference evidence="3 4" key="1">
    <citation type="submission" date="2019-07" db="EMBL/GenBank/DDBJ databases">
        <authorList>
            <person name="Cremers G."/>
        </authorList>
    </citation>
    <scope>NUCLEOTIDE SEQUENCE [LARGE SCALE GENOMIC DNA]</scope>
</reference>
<dbReference type="PROSITE" id="PS50011">
    <property type="entry name" value="PROTEIN_KINASE_DOM"/>
    <property type="match status" value="1"/>
</dbReference>
<sequence length="813" mass="89352">MKITGVFLLPKDVQLVQVNTLPEDKRRQFEAEDGDFVMTRLRARSPSKVIDADMAKLVQRFKEGKTIVAAVLEFCKDCGHDPETTLQAAYPILEELIQANFLAADGSEEAAPVEAGLKQGDDWSGLKVIRTVQVLEDSEIYQASTKDGELVVLKLARSGTAVQRLTRMISREAKILEHLSGVVSPRVRAHGEFEGRPYLAAQWCEGVHGARAAGRLRSMHGREGRRRLLDLCCAIADAYAFLHEQNVIHGDVHPGNLIIGDDGKVTIIDFGFARLTADEGSSLSRSQRGGLGFFFEPEFATASLGKMQKSPQSSYLGEQHIVAHMLYQLMTGHGYAEFSVQREESMRQLAESNPEPFARWGLDPWPDVEAILRRALARNPADRYESVKDLAKALRSAAIPEPVRREPPAPPAATSPLSDRLLLDYLRRFDPAGALFASGLPEPPYSSVNYGSAGVAYFLYRIACIRNDALLLSWSKLWIEKAISEAASKGEPAFTNPGGEITRDIIGPVALYHTETGLYAVKALIGHAMGDIPSELDGLGGFVREAQKPCDNIDLTLGSSGVLLGCALMAEAMPNHAPIRRLGDVLLKEIWTRIESMPAIEEEKQFRFTGIAHGWSGVLYAVLMWCRATQVKLPATLPDRLDQLANLAEPAGAGVHWERKVRSARHRDPSDVSPSWCNGTGGMIHLWTLAHQMLRDQRFLELAEGSAWNVIEASDSVDQICCGRPGQTYGVINLFKHTGESRWLGHAKAMAEKCLRLTTPPHGTQVPSFYYGLYKGPVGSALLSADIETPSEAYMPMFESEGWANGFGMKMPA</sequence>
<dbReference type="InterPro" id="IPR007822">
    <property type="entry name" value="LANC-like"/>
</dbReference>
<gene>
    <name evidence="3" type="primary">pknB</name>
    <name evidence="3" type="ORF">MELA_00839</name>
</gene>
<keyword evidence="3" id="KW-0418">Kinase</keyword>
<dbReference type="EC" id="2.7.11.1" evidence="3"/>
<proteinExistence type="predicted"/>
<dbReference type="GO" id="GO:0005886">
    <property type="term" value="C:plasma membrane"/>
    <property type="evidence" value="ECO:0007669"/>
    <property type="project" value="TreeGrafter"/>
</dbReference>
<dbReference type="SUPFAM" id="SSF158745">
    <property type="entry name" value="LanC-like"/>
    <property type="match status" value="1"/>
</dbReference>
<dbReference type="Proteomes" id="UP000334340">
    <property type="component" value="Unassembled WGS sequence"/>
</dbReference>
<protein>
    <submittedName>
        <fullName evidence="3">Serine/threonine-protein kinase PknB</fullName>
        <ecNumber evidence="3">2.7.11.1</ecNumber>
    </submittedName>
</protein>
<feature type="binding site" evidence="1">
    <location>
        <position position="721"/>
    </location>
    <ligand>
        <name>Zn(2+)</name>
        <dbReference type="ChEBI" id="CHEBI:29105"/>
    </ligand>
</feature>
<dbReference type="SUPFAM" id="SSF56112">
    <property type="entry name" value="Protein kinase-like (PK-like)"/>
    <property type="match status" value="1"/>
</dbReference>
<dbReference type="PANTHER" id="PTHR12736:SF7">
    <property type="entry name" value="LANC-LIKE PROTEIN 3"/>
    <property type="match status" value="1"/>
</dbReference>
<dbReference type="GO" id="GO:0046872">
    <property type="term" value="F:metal ion binding"/>
    <property type="evidence" value="ECO:0007669"/>
    <property type="project" value="UniProtKB-KW"/>
</dbReference>
<name>A0A564ZH65_9BACT</name>
<dbReference type="InterPro" id="IPR011009">
    <property type="entry name" value="Kinase-like_dom_sf"/>
</dbReference>
<dbReference type="PRINTS" id="PR01950">
    <property type="entry name" value="LANCSUPER"/>
</dbReference>
<feature type="binding site" evidence="1">
    <location>
        <position position="677"/>
    </location>
    <ligand>
        <name>Zn(2+)</name>
        <dbReference type="ChEBI" id="CHEBI:29105"/>
    </ligand>
</feature>
<dbReference type="Gene3D" id="1.50.10.10">
    <property type="match status" value="1"/>
</dbReference>
<dbReference type="GO" id="GO:0005975">
    <property type="term" value="P:carbohydrate metabolic process"/>
    <property type="evidence" value="ECO:0007669"/>
    <property type="project" value="InterPro"/>
</dbReference>
<dbReference type="GO" id="GO:0004674">
    <property type="term" value="F:protein serine/threonine kinase activity"/>
    <property type="evidence" value="ECO:0007669"/>
    <property type="project" value="UniProtKB-EC"/>
</dbReference>
<dbReference type="InterPro" id="IPR000719">
    <property type="entry name" value="Prot_kinase_dom"/>
</dbReference>